<evidence type="ECO:0000256" key="1">
    <source>
        <dbReference type="ARBA" id="ARBA00023125"/>
    </source>
</evidence>
<name>A0ABW4SDX4_9BACL</name>
<dbReference type="Gene3D" id="1.25.40.10">
    <property type="entry name" value="Tetratricopeptide repeat domain"/>
    <property type="match status" value="1"/>
</dbReference>
<sequence>MYPIETLGERIRKLRKQQKLTLETLAGNALTKGMLSLIENNKANPSMESLNYIAKRLGVEVSELLEEVSTQELRKILESAELLSNTEHNQVTDEYVQLITLVEPFVPKLTQGYESARLLEMYSKCLYIEKRDGWETFSNRAAQLYDQMNILPRRAKIGIFRASVKFVEHDYAEALKIMLQERLEIERNHAFIDPMTRIDLDYHEAVLYYAVGDAESAIRVMDNAIEFSKKQGVFYNIDSLYRLAATHAITTLDLEKAKFYSKKLELYGEFAEDEEAIYFTRLLEVHYLNAHKQSYREALRLARLNNEDYKKSKVYSPYFDLEIGKSLFGLNQYKESLESLEKVEIADYIHHPIDLSQLYERDAYIARCHLKLGSNEDALYYAKKAFDNISSMPHSPHKDFITTTYEFITK</sequence>
<dbReference type="SUPFAM" id="SSF47413">
    <property type="entry name" value="lambda repressor-like DNA-binding domains"/>
    <property type="match status" value="1"/>
</dbReference>
<dbReference type="SUPFAM" id="SSF48452">
    <property type="entry name" value="TPR-like"/>
    <property type="match status" value="1"/>
</dbReference>
<dbReference type="InterPro" id="IPR010982">
    <property type="entry name" value="Lambda_DNA-bd_dom_sf"/>
</dbReference>
<dbReference type="EMBL" id="JBHUGI010000014">
    <property type="protein sequence ID" value="MFD1927692.1"/>
    <property type="molecule type" value="Genomic_DNA"/>
</dbReference>
<dbReference type="InterPro" id="IPR001387">
    <property type="entry name" value="Cro/C1-type_HTH"/>
</dbReference>
<feature type="domain" description="HTH cro/C1-type" evidence="2">
    <location>
        <begin position="11"/>
        <end position="64"/>
    </location>
</feature>
<dbReference type="InterPro" id="IPR050807">
    <property type="entry name" value="TransReg_Diox_bact_type"/>
</dbReference>
<dbReference type="CDD" id="cd00093">
    <property type="entry name" value="HTH_XRE"/>
    <property type="match status" value="1"/>
</dbReference>
<keyword evidence="1" id="KW-0238">DNA-binding</keyword>
<reference evidence="4" key="1">
    <citation type="journal article" date="2019" name="Int. J. Syst. Evol. Microbiol.">
        <title>The Global Catalogue of Microorganisms (GCM) 10K type strain sequencing project: providing services to taxonomists for standard genome sequencing and annotation.</title>
        <authorList>
            <consortium name="The Broad Institute Genomics Platform"/>
            <consortium name="The Broad Institute Genome Sequencing Center for Infectious Disease"/>
            <person name="Wu L."/>
            <person name="Ma J."/>
        </authorList>
    </citation>
    <scope>NUCLEOTIDE SEQUENCE [LARGE SCALE GENOMIC DNA]</scope>
    <source>
        <strain evidence="4">CGMCC 4.7177</strain>
    </source>
</reference>
<keyword evidence="4" id="KW-1185">Reference proteome</keyword>
<evidence type="ECO:0000313" key="4">
    <source>
        <dbReference type="Proteomes" id="UP001597218"/>
    </source>
</evidence>
<evidence type="ECO:0000259" key="2">
    <source>
        <dbReference type="PROSITE" id="PS50943"/>
    </source>
</evidence>
<evidence type="ECO:0000313" key="3">
    <source>
        <dbReference type="EMBL" id="MFD1927692.1"/>
    </source>
</evidence>
<dbReference type="RefSeq" id="WP_381536360.1">
    <property type="nucleotide sequence ID" value="NZ_JBHUGI010000014.1"/>
</dbReference>
<proteinExistence type="predicted"/>
<accession>A0ABW4SDX4</accession>
<dbReference type="Proteomes" id="UP001597218">
    <property type="component" value="Unassembled WGS sequence"/>
</dbReference>
<dbReference type="PANTHER" id="PTHR46797">
    <property type="entry name" value="HTH-TYPE TRANSCRIPTIONAL REGULATOR"/>
    <property type="match status" value="1"/>
</dbReference>
<protein>
    <submittedName>
        <fullName evidence="3">Helix-turn-helix domain-containing protein</fullName>
    </submittedName>
</protein>
<gene>
    <name evidence="3" type="ORF">ACFSFY_06380</name>
</gene>
<comment type="caution">
    <text evidence="3">The sequence shown here is derived from an EMBL/GenBank/DDBJ whole genome shotgun (WGS) entry which is preliminary data.</text>
</comment>
<dbReference type="Pfam" id="PF12844">
    <property type="entry name" value="HTH_19"/>
    <property type="match status" value="1"/>
</dbReference>
<organism evidence="3 4">
    <name type="scientific">Sporosarcina siberiensis</name>
    <dbReference type="NCBI Taxonomy" id="1365606"/>
    <lineage>
        <taxon>Bacteria</taxon>
        <taxon>Bacillati</taxon>
        <taxon>Bacillota</taxon>
        <taxon>Bacilli</taxon>
        <taxon>Bacillales</taxon>
        <taxon>Caryophanaceae</taxon>
        <taxon>Sporosarcina</taxon>
    </lineage>
</organism>
<dbReference type="PANTHER" id="PTHR46797:SF1">
    <property type="entry name" value="METHYLPHOSPHONATE SYNTHASE"/>
    <property type="match status" value="1"/>
</dbReference>
<dbReference type="PROSITE" id="PS50943">
    <property type="entry name" value="HTH_CROC1"/>
    <property type="match status" value="1"/>
</dbReference>
<dbReference type="SMART" id="SM00530">
    <property type="entry name" value="HTH_XRE"/>
    <property type="match status" value="1"/>
</dbReference>
<dbReference type="InterPro" id="IPR011990">
    <property type="entry name" value="TPR-like_helical_dom_sf"/>
</dbReference>